<dbReference type="Pfam" id="PF13598">
    <property type="entry name" value="DUF4139"/>
    <property type="match status" value="1"/>
</dbReference>
<feature type="region of interest" description="Disordered" evidence="1">
    <location>
        <begin position="562"/>
        <end position="591"/>
    </location>
</feature>
<accession>A0ABP1E709</accession>
<dbReference type="PANTHER" id="PTHR31005:SF8">
    <property type="entry name" value="DUF4139 DOMAIN-CONTAINING PROTEIN"/>
    <property type="match status" value="1"/>
</dbReference>
<dbReference type="InterPro" id="IPR011935">
    <property type="entry name" value="CHP02231"/>
</dbReference>
<feature type="domain" description="DUF4139" evidence="2">
    <location>
        <begin position="197"/>
        <end position="619"/>
    </location>
</feature>
<feature type="region of interest" description="Disordered" evidence="1">
    <location>
        <begin position="341"/>
        <end position="373"/>
    </location>
</feature>
<evidence type="ECO:0000313" key="4">
    <source>
        <dbReference type="EMBL" id="CAL1715846.1"/>
    </source>
</evidence>
<name>A0ABP1E709_9APHY</name>
<dbReference type="PANTHER" id="PTHR31005">
    <property type="entry name" value="DUF4139 DOMAIN-CONTAINING PROTEIN"/>
    <property type="match status" value="1"/>
</dbReference>
<evidence type="ECO:0000256" key="1">
    <source>
        <dbReference type="SAM" id="MobiDB-lite"/>
    </source>
</evidence>
<feature type="domain" description="DUF4140" evidence="3">
    <location>
        <begin position="23"/>
        <end position="121"/>
    </location>
</feature>
<dbReference type="EMBL" id="OZ037952">
    <property type="protein sequence ID" value="CAL1715846.1"/>
    <property type="molecule type" value="Genomic_DNA"/>
</dbReference>
<keyword evidence="5" id="KW-1185">Reference proteome</keyword>
<dbReference type="InterPro" id="IPR037291">
    <property type="entry name" value="DUF4139"/>
</dbReference>
<evidence type="ECO:0000313" key="5">
    <source>
        <dbReference type="Proteomes" id="UP001497453"/>
    </source>
</evidence>
<organism evidence="4 5">
    <name type="scientific">Somion occarium</name>
    <dbReference type="NCBI Taxonomy" id="3059160"/>
    <lineage>
        <taxon>Eukaryota</taxon>
        <taxon>Fungi</taxon>
        <taxon>Dikarya</taxon>
        <taxon>Basidiomycota</taxon>
        <taxon>Agaricomycotina</taxon>
        <taxon>Agaricomycetes</taxon>
        <taxon>Polyporales</taxon>
        <taxon>Cerrenaceae</taxon>
        <taxon>Somion</taxon>
    </lineage>
</organism>
<evidence type="ECO:0008006" key="6">
    <source>
        <dbReference type="Google" id="ProtNLM"/>
    </source>
</evidence>
<protein>
    <recommendedName>
        <fullName evidence="6">Protein F37C4.5</fullName>
    </recommendedName>
</protein>
<evidence type="ECO:0000259" key="2">
    <source>
        <dbReference type="Pfam" id="PF13598"/>
    </source>
</evidence>
<reference evidence="5" key="1">
    <citation type="submission" date="2024-04" db="EMBL/GenBank/DDBJ databases">
        <authorList>
            <person name="Shaw F."/>
            <person name="Minotto A."/>
        </authorList>
    </citation>
    <scope>NUCLEOTIDE SEQUENCE [LARGE SCALE GENOMIC DNA]</scope>
</reference>
<dbReference type="NCBIfam" id="TIGR02231">
    <property type="entry name" value="mucoidy inhibitor MuiA family protein"/>
    <property type="match status" value="1"/>
</dbReference>
<gene>
    <name evidence="4" type="ORF">GFSPODELE1_LOCUS10452</name>
</gene>
<dbReference type="Proteomes" id="UP001497453">
    <property type="component" value="Chromosome 9"/>
</dbReference>
<dbReference type="Pfam" id="PF13600">
    <property type="entry name" value="DUF4140"/>
    <property type="match status" value="1"/>
</dbReference>
<proteinExistence type="predicted"/>
<sequence length="631" mass="67860">MRICYTMTATKEVDAKAHPVKQVTVFRSGRAEVVRSFTLELEAGDNTIEISHLSNSIVKNSVRVSGVGGAARLADVVCAVATEGSVSPESSDARQALEKKSQHLLAQQNVLVQEMDILRNYAKSLAGDNIPAKEMFKFLEVFREKQLNTLDGILACEEPISEAKDALEKAKTNGIKGRATSTVTLRVYAEQAATITLRLRYVVKNADWEPVYDLYASTQDTKSVKLDYRARVTQSTGEDWTDTELTLSTAAALSKKIHSLPTYKLRNTFTSIFAGSSGNSRQNGGASLFGFPANSQPPQSAFGAPAGSTTGGVLFGGVSAAPAGGLFGSASNTSSFTGGLFGQSNTSAQSPTPSAPFAESTTQPAENASSTTNSVPLSESVAIIRNSTISASYLVQGTIKIPSDGKEHTVSIASLDLEAEVTRVSVPRMRADVYLECKAKNVSEYRLLAGPVSIFLDDGYVSTSAIPDIGTNETIECALGVDPSIRVTYERVPTYSIEPPRAFGSPRRSVTTFTTRTKVHNKHSTPIKRVIIRDALPLGDETNNFKVVLRIPEGLVDASDNEEVNVRESTGGGSSKRKVRWSKKVDGKGGEKEGKYEWIVDLAEGEEAVLLAEWDVKTPINASWEEVAEHD</sequence>
<evidence type="ECO:0000259" key="3">
    <source>
        <dbReference type="Pfam" id="PF13600"/>
    </source>
</evidence>
<feature type="compositionally biased region" description="Polar residues" evidence="1">
    <location>
        <begin position="341"/>
        <end position="352"/>
    </location>
</feature>
<feature type="compositionally biased region" description="Polar residues" evidence="1">
    <location>
        <begin position="359"/>
        <end position="373"/>
    </location>
</feature>
<dbReference type="InterPro" id="IPR025554">
    <property type="entry name" value="DUF4140"/>
</dbReference>